<evidence type="ECO:0008006" key="3">
    <source>
        <dbReference type="Google" id="ProtNLM"/>
    </source>
</evidence>
<dbReference type="EMBL" id="CANHGI010000004">
    <property type="protein sequence ID" value="CAI5447390.1"/>
    <property type="molecule type" value="Genomic_DNA"/>
</dbReference>
<dbReference type="Gene3D" id="3.10.100.10">
    <property type="entry name" value="Mannose-Binding Protein A, subunit A"/>
    <property type="match status" value="1"/>
</dbReference>
<gene>
    <name evidence="1" type="ORF">CAMP_LOCUS10027</name>
</gene>
<keyword evidence="2" id="KW-1185">Reference proteome</keyword>
<accession>A0A9P1IML5</accession>
<dbReference type="SUPFAM" id="SSF56436">
    <property type="entry name" value="C-type lectin-like"/>
    <property type="match status" value="1"/>
</dbReference>
<comment type="caution">
    <text evidence="1">The sequence shown here is derived from an EMBL/GenBank/DDBJ whole genome shotgun (WGS) entry which is preliminary data.</text>
</comment>
<dbReference type="InterPro" id="IPR016186">
    <property type="entry name" value="C-type_lectin-like/link_sf"/>
</dbReference>
<dbReference type="PANTHER" id="PTHR23124:SF148">
    <property type="entry name" value="C-TYPE LECTIN DOMAIN-CONTAINING PROTEIN-RELATED"/>
    <property type="match status" value="1"/>
</dbReference>
<name>A0A9P1IML5_9PELO</name>
<sequence>MVVISPNTLPTTAAAVCSSANSAAVPSGVYSTAEYSIISDLTKAANDGKNAYLILGAKRTSVCEMQFITATCNQLTSFTWTDETPGNAGFAVENWLDMRPNNWRKNQDYLMVNTASGELDDVEATRAVAGAVCGMPAT</sequence>
<dbReference type="PANTHER" id="PTHR23124">
    <property type="entry name" value="C-TYPE LECTIN DOMAIN-CONTAINING PROTEIN-RELATED-RELATED"/>
    <property type="match status" value="1"/>
</dbReference>
<reference evidence="1" key="1">
    <citation type="submission" date="2022-11" db="EMBL/GenBank/DDBJ databases">
        <authorList>
            <person name="Kikuchi T."/>
        </authorList>
    </citation>
    <scope>NUCLEOTIDE SEQUENCE</scope>
    <source>
        <strain evidence="1">PS1010</strain>
    </source>
</reference>
<evidence type="ECO:0000313" key="2">
    <source>
        <dbReference type="Proteomes" id="UP001152747"/>
    </source>
</evidence>
<evidence type="ECO:0000313" key="1">
    <source>
        <dbReference type="EMBL" id="CAI5447390.1"/>
    </source>
</evidence>
<protein>
    <recommendedName>
        <fullName evidence="3">C-type lectin domain-containing protein</fullName>
    </recommendedName>
</protein>
<organism evidence="1 2">
    <name type="scientific">Caenorhabditis angaria</name>
    <dbReference type="NCBI Taxonomy" id="860376"/>
    <lineage>
        <taxon>Eukaryota</taxon>
        <taxon>Metazoa</taxon>
        <taxon>Ecdysozoa</taxon>
        <taxon>Nematoda</taxon>
        <taxon>Chromadorea</taxon>
        <taxon>Rhabditida</taxon>
        <taxon>Rhabditina</taxon>
        <taxon>Rhabditomorpha</taxon>
        <taxon>Rhabditoidea</taxon>
        <taxon>Rhabditidae</taxon>
        <taxon>Peloderinae</taxon>
        <taxon>Caenorhabditis</taxon>
    </lineage>
</organism>
<dbReference type="Proteomes" id="UP001152747">
    <property type="component" value="Unassembled WGS sequence"/>
</dbReference>
<proteinExistence type="predicted"/>
<dbReference type="AlphaFoldDB" id="A0A9P1IML5"/>
<dbReference type="InterPro" id="IPR016187">
    <property type="entry name" value="CTDL_fold"/>
</dbReference>